<keyword evidence="4" id="KW-0227">DNA damage</keyword>
<feature type="domain" description="FHA" evidence="9">
    <location>
        <begin position="15"/>
        <end position="70"/>
    </location>
</feature>
<comment type="caution">
    <text evidence="10">The sequence shown here is derived from an EMBL/GenBank/DDBJ whole genome shotgun (WGS) entry which is preliminary data.</text>
</comment>
<proteinExistence type="inferred from homology"/>
<feature type="region of interest" description="Disordered" evidence="8">
    <location>
        <begin position="362"/>
        <end position="452"/>
    </location>
</feature>
<evidence type="ECO:0000256" key="6">
    <source>
        <dbReference type="ARBA" id="ARBA00023242"/>
    </source>
</evidence>
<evidence type="ECO:0000256" key="3">
    <source>
        <dbReference type="ARBA" id="ARBA00022454"/>
    </source>
</evidence>
<comment type="subcellular location">
    <subcellularLocation>
        <location evidence="2">Chromosome</location>
    </subcellularLocation>
    <subcellularLocation>
        <location evidence="1">Nucleus</location>
    </subcellularLocation>
</comment>
<evidence type="ECO:0000256" key="7">
    <source>
        <dbReference type="ARBA" id="ARBA00044757"/>
    </source>
</evidence>
<dbReference type="InterPro" id="IPR000253">
    <property type="entry name" value="FHA_dom"/>
</dbReference>
<dbReference type="Gene3D" id="3.40.50.10190">
    <property type="entry name" value="BRCT domain"/>
    <property type="match status" value="1"/>
</dbReference>
<dbReference type="CDD" id="cd17741">
    <property type="entry name" value="BRCT_nibrin"/>
    <property type="match status" value="1"/>
</dbReference>
<dbReference type="Pfam" id="PF16508">
    <property type="entry name" value="NIBRIN_BRCT_II"/>
    <property type="match status" value="1"/>
</dbReference>
<accession>A0AAW1L5V8</accession>
<feature type="compositionally biased region" description="Basic and acidic residues" evidence="8">
    <location>
        <begin position="420"/>
        <end position="452"/>
    </location>
</feature>
<dbReference type="PANTHER" id="PTHR12162">
    <property type="entry name" value="NIBRIN-RELATED"/>
    <property type="match status" value="1"/>
</dbReference>
<protein>
    <submittedName>
        <fullName evidence="10">FHA domain</fullName>
    </submittedName>
</protein>
<keyword evidence="5" id="KW-0234">DNA repair</keyword>
<dbReference type="GO" id="GO:0000724">
    <property type="term" value="P:double-strand break repair via homologous recombination"/>
    <property type="evidence" value="ECO:0007669"/>
    <property type="project" value="TreeGrafter"/>
</dbReference>
<dbReference type="CDD" id="cd22667">
    <property type="entry name" value="FHA_NBN"/>
    <property type="match status" value="1"/>
</dbReference>
<feature type="compositionally biased region" description="Polar residues" evidence="8">
    <location>
        <begin position="385"/>
        <end position="395"/>
    </location>
</feature>
<reference evidence="10 11" key="1">
    <citation type="journal article" date="2024" name="BMC Genomics">
        <title>De novo assembly and annotation of Popillia japonica's genome with initial clues to its potential as an invasive pest.</title>
        <authorList>
            <person name="Cucini C."/>
            <person name="Boschi S."/>
            <person name="Funari R."/>
            <person name="Cardaioli E."/>
            <person name="Iannotti N."/>
            <person name="Marturano G."/>
            <person name="Paoli F."/>
            <person name="Bruttini M."/>
            <person name="Carapelli A."/>
            <person name="Frati F."/>
            <person name="Nardi F."/>
        </authorList>
    </citation>
    <scope>NUCLEOTIDE SEQUENCE [LARGE SCALE GENOMIC DNA]</scope>
    <source>
        <strain evidence="10">DMR45628</strain>
    </source>
</reference>
<evidence type="ECO:0000256" key="4">
    <source>
        <dbReference type="ARBA" id="ARBA00022763"/>
    </source>
</evidence>
<keyword evidence="11" id="KW-1185">Reference proteome</keyword>
<dbReference type="EMBL" id="JASPKY010000170">
    <property type="protein sequence ID" value="KAK9728438.1"/>
    <property type="molecule type" value="Genomic_DNA"/>
</dbReference>
<dbReference type="InterPro" id="IPR008984">
    <property type="entry name" value="SMAD_FHA_dom_sf"/>
</dbReference>
<evidence type="ECO:0000256" key="5">
    <source>
        <dbReference type="ARBA" id="ARBA00023204"/>
    </source>
</evidence>
<dbReference type="Gene3D" id="2.60.200.20">
    <property type="match status" value="1"/>
</dbReference>
<dbReference type="GO" id="GO:0003684">
    <property type="term" value="F:damaged DNA binding"/>
    <property type="evidence" value="ECO:0007669"/>
    <property type="project" value="TreeGrafter"/>
</dbReference>
<dbReference type="InterPro" id="IPR032429">
    <property type="entry name" value="Nibrin_BRCT2"/>
</dbReference>
<keyword evidence="6" id="KW-0539">Nucleus</keyword>
<dbReference type="GO" id="GO:0030870">
    <property type="term" value="C:Mre11 complex"/>
    <property type="evidence" value="ECO:0007669"/>
    <property type="project" value="InterPro"/>
</dbReference>
<dbReference type="Proteomes" id="UP001458880">
    <property type="component" value="Unassembled WGS sequence"/>
</dbReference>
<feature type="region of interest" description="Disordered" evidence="8">
    <location>
        <begin position="600"/>
        <end position="626"/>
    </location>
</feature>
<dbReference type="SUPFAM" id="SSF49879">
    <property type="entry name" value="SMAD/FHA domain"/>
    <property type="match status" value="1"/>
</dbReference>
<dbReference type="GO" id="GO:0007095">
    <property type="term" value="P:mitotic G2 DNA damage checkpoint signaling"/>
    <property type="evidence" value="ECO:0007669"/>
    <property type="project" value="InterPro"/>
</dbReference>
<keyword evidence="3" id="KW-0158">Chromosome</keyword>
<evidence type="ECO:0000313" key="10">
    <source>
        <dbReference type="EMBL" id="KAK9728438.1"/>
    </source>
</evidence>
<evidence type="ECO:0000313" key="11">
    <source>
        <dbReference type="Proteomes" id="UP001458880"/>
    </source>
</evidence>
<evidence type="ECO:0000256" key="8">
    <source>
        <dbReference type="SAM" id="MobiDB-lite"/>
    </source>
</evidence>
<evidence type="ECO:0000256" key="2">
    <source>
        <dbReference type="ARBA" id="ARBA00004286"/>
    </source>
</evidence>
<dbReference type="PROSITE" id="PS50006">
    <property type="entry name" value="FHA_DOMAIN"/>
    <property type="match status" value="1"/>
</dbReference>
<feature type="compositionally biased region" description="Polar residues" evidence="8">
    <location>
        <begin position="404"/>
        <end position="419"/>
    </location>
</feature>
<comment type="similarity">
    <text evidence="7">Belongs to the Nibrin family.</text>
</comment>
<feature type="compositionally biased region" description="Polar residues" evidence="8">
    <location>
        <begin position="605"/>
        <end position="622"/>
    </location>
</feature>
<gene>
    <name evidence="10" type="ORF">QE152_g17992</name>
</gene>
<feature type="compositionally biased region" description="Basic and acidic residues" evidence="8">
    <location>
        <begin position="363"/>
        <end position="378"/>
    </location>
</feature>
<dbReference type="InterPro" id="IPR043014">
    <property type="entry name" value="Nibrin_BRCT2_sf"/>
</dbReference>
<sequence length="746" mass="84650">MHFILSKLGNKAFYLFDGRDYMVGRKDCDISIKDDTSISRKHASLLVKKGIMYITDLGAKYKTFVNSVQLEPQQLTPLKVDDEIKFGMLQSIYVVKEQKLNVTTSGLTPDEKKVLGRVLKRLDGNITVNWSKECSYLTVCEIMLTLKVLCALIEKQPIITINFWTDYIKHVNENRPPPDPKNYKAAYAENVLNKNFNFKEDCCRKSLFKDKVFIFKNKTSKAKIEAVIELAGGTSFHWDEKIFAKTHFLSTNPQYLLIQDGTENSDKNTTFSDMISYLHSIGKRSIPFQEIAMAVVLASCEKDCNPDFDRTGALLIQKEQIIFTSDYLAPETQTQDCKVEGMSSVIVPETVDRLRCGTNIGSNEKKESCVPSGKRESGNDLARNNIATSTQQPTSPDILKSSESHILSNEKASPLNKNENNFKREPPLNKNENNFKREPQEVNSDGKRRRLDTKQMHIDGWLTASKNNSIAGENSKSIDLTVDDEEIMSTRKERSITTDKDVDDQLKKNKRPFAFDRCSTGSKPKLISKMSDFLRPVTSLGNATDTIIIDLDSPSTSGKRACDDTSPNRPAKRQVLRNPFSLKTKDTKNDANCFEKSTMVKENTKTNNPFSSLKKSRTSPNQEIRKEVQKPASIPYRFNVTVIDTEMDENHGWLSRTSTMKDEVDGTFKVFDETMQKFMESFRNCIIVEKRNLIVKRPSVANETITSATTGATNFKKFKKVQPLHVQTSIIPRARYVDTLNDIEVM</sequence>
<dbReference type="InterPro" id="IPR040227">
    <property type="entry name" value="Nibrin-rel"/>
</dbReference>
<evidence type="ECO:0000259" key="9">
    <source>
        <dbReference type="PROSITE" id="PS50006"/>
    </source>
</evidence>
<dbReference type="Pfam" id="PF00498">
    <property type="entry name" value="FHA"/>
    <property type="match status" value="1"/>
</dbReference>
<organism evidence="10 11">
    <name type="scientific">Popillia japonica</name>
    <name type="common">Japanese beetle</name>
    <dbReference type="NCBI Taxonomy" id="7064"/>
    <lineage>
        <taxon>Eukaryota</taxon>
        <taxon>Metazoa</taxon>
        <taxon>Ecdysozoa</taxon>
        <taxon>Arthropoda</taxon>
        <taxon>Hexapoda</taxon>
        <taxon>Insecta</taxon>
        <taxon>Pterygota</taxon>
        <taxon>Neoptera</taxon>
        <taxon>Endopterygota</taxon>
        <taxon>Coleoptera</taxon>
        <taxon>Polyphaga</taxon>
        <taxon>Scarabaeiformia</taxon>
        <taxon>Scarabaeidae</taxon>
        <taxon>Rutelinae</taxon>
        <taxon>Popillia</taxon>
    </lineage>
</organism>
<dbReference type="InterPro" id="IPR036420">
    <property type="entry name" value="BRCT_dom_sf"/>
</dbReference>
<evidence type="ECO:0000256" key="1">
    <source>
        <dbReference type="ARBA" id="ARBA00004123"/>
    </source>
</evidence>
<name>A0AAW1L5V8_POPJA</name>
<dbReference type="Gene3D" id="3.40.50.10980">
    <property type="entry name" value="Nibrin, BRCT2 domain"/>
    <property type="match status" value="1"/>
</dbReference>
<dbReference type="SMART" id="SM00240">
    <property type="entry name" value="FHA"/>
    <property type="match status" value="1"/>
</dbReference>
<dbReference type="AlphaFoldDB" id="A0AAW1L5V8"/>
<dbReference type="GO" id="GO:0005694">
    <property type="term" value="C:chromosome"/>
    <property type="evidence" value="ECO:0007669"/>
    <property type="project" value="UniProtKB-SubCell"/>
</dbReference>
<dbReference type="PANTHER" id="PTHR12162:SF0">
    <property type="entry name" value="NIBRIN"/>
    <property type="match status" value="1"/>
</dbReference>